<dbReference type="OMA" id="DTWHDET"/>
<feature type="compositionally biased region" description="Low complexity" evidence="1">
    <location>
        <begin position="619"/>
        <end position="630"/>
    </location>
</feature>
<name>A0A8S1KMK8_PARPR</name>
<sequence length="701" mass="81341">MIKLEAHTFHHKNVMTPAQLSNKSPIDIVRLKKIIFKRELLNTEQNFLVQTEENQEIIYIKPDVPDLIMTDLTNIAIQEDISEYQALEYHYRAAKLLEFYTQNQIQIQYTSVLFSKINYAIILKKYAAQNEALEMLLDCVQILKIKGKTLKKTPSESLSLAKTIQNKLLRLRLIFQITLLFSETKKNKQALEMAKSALRILKSIIQNTIKLCQHIAVSSQINKKQRANSEVSSPLQKNQTSNLPQQQSQILSYPQIVEVVFKEILISIKSMLPNDDKSHDVMSTQNLMIRNFQNRSQSLFASEYVFQSQNNQQNKLFTIIDDTHPMLQMQILGLMQLTYVDLEELFPINSYEMVMAEEVILELIMLTGLSFYSISTELRFINLQSNKLTVEIWLGKAVEIFYTYVPHSSAIFNQIYQVYQKLYGVDKQSIPEDEEVEYHTKLLKPHPYNNKSTLSNKVVIIIKVPNQNKQSKETETKQTKETENKYSKETETTFQKIQKTILAKKQALLAQKHIFTQPDTDKKFDTWHDETEKSPQQQQKLFIQKNNNSLNSTDIRQRVEILMNQILNQQAKLTQEKLKQKHTPITILKQKYQATSKVQENQKTFNPFMTSQFKTSISASRSLSNSRKTSQANLKNQSNGVKTAQMRYRTQISTITGDDSSKQLAQQIAIQLATLNRQSNKGFLYKRSESVKKTKVPIQQR</sequence>
<feature type="compositionally biased region" description="Polar residues" evidence="1">
    <location>
        <begin position="631"/>
        <end position="642"/>
    </location>
</feature>
<dbReference type="EMBL" id="CAJJDM010000019">
    <property type="protein sequence ID" value="CAD8054236.1"/>
    <property type="molecule type" value="Genomic_DNA"/>
</dbReference>
<feature type="region of interest" description="Disordered" evidence="1">
    <location>
        <begin position="619"/>
        <end position="642"/>
    </location>
</feature>
<comment type="caution">
    <text evidence="2">The sequence shown here is derived from an EMBL/GenBank/DDBJ whole genome shotgun (WGS) entry which is preliminary data.</text>
</comment>
<evidence type="ECO:0000313" key="2">
    <source>
        <dbReference type="EMBL" id="CAD8054236.1"/>
    </source>
</evidence>
<reference evidence="2" key="1">
    <citation type="submission" date="2021-01" db="EMBL/GenBank/DDBJ databases">
        <authorList>
            <consortium name="Genoscope - CEA"/>
            <person name="William W."/>
        </authorList>
    </citation>
    <scope>NUCLEOTIDE SEQUENCE</scope>
</reference>
<evidence type="ECO:0000313" key="3">
    <source>
        <dbReference type="Proteomes" id="UP000688137"/>
    </source>
</evidence>
<dbReference type="AlphaFoldDB" id="A0A8S1KMK8"/>
<proteinExistence type="predicted"/>
<organism evidence="2 3">
    <name type="scientific">Paramecium primaurelia</name>
    <dbReference type="NCBI Taxonomy" id="5886"/>
    <lineage>
        <taxon>Eukaryota</taxon>
        <taxon>Sar</taxon>
        <taxon>Alveolata</taxon>
        <taxon>Ciliophora</taxon>
        <taxon>Intramacronucleata</taxon>
        <taxon>Oligohymenophorea</taxon>
        <taxon>Peniculida</taxon>
        <taxon>Parameciidae</taxon>
        <taxon>Paramecium</taxon>
    </lineage>
</organism>
<accession>A0A8S1KMK8</accession>
<evidence type="ECO:0000256" key="1">
    <source>
        <dbReference type="SAM" id="MobiDB-lite"/>
    </source>
</evidence>
<dbReference type="Proteomes" id="UP000688137">
    <property type="component" value="Unassembled WGS sequence"/>
</dbReference>
<protein>
    <submittedName>
        <fullName evidence="2">Uncharacterized protein</fullName>
    </submittedName>
</protein>
<gene>
    <name evidence="2" type="ORF">PPRIM_AZ9-3.1.T0210365</name>
</gene>
<keyword evidence="3" id="KW-1185">Reference proteome</keyword>